<organism evidence="3 4">
    <name type="scientific">Enterovibrio norvegicus DSM 15893</name>
    <dbReference type="NCBI Taxonomy" id="1121869"/>
    <lineage>
        <taxon>Bacteria</taxon>
        <taxon>Pseudomonadati</taxon>
        <taxon>Pseudomonadota</taxon>
        <taxon>Gammaproteobacteria</taxon>
        <taxon>Vibrionales</taxon>
        <taxon>Vibrionaceae</taxon>
        <taxon>Enterovibrio</taxon>
    </lineage>
</organism>
<protein>
    <submittedName>
        <fullName evidence="3">Glutamine amidotransferase</fullName>
    </submittedName>
</protein>
<feature type="domain" description="Glutamine amidotransferase type-2" evidence="2">
    <location>
        <begin position="2"/>
        <end position="257"/>
    </location>
</feature>
<dbReference type="SUPFAM" id="SSF56235">
    <property type="entry name" value="N-terminal nucleophile aminohydrolases (Ntn hydrolases)"/>
    <property type="match status" value="1"/>
</dbReference>
<dbReference type="InterPro" id="IPR026869">
    <property type="entry name" value="EgtC-like"/>
</dbReference>
<evidence type="ECO:0000259" key="2">
    <source>
        <dbReference type="PROSITE" id="PS51278"/>
    </source>
</evidence>
<dbReference type="InterPro" id="IPR052373">
    <property type="entry name" value="Gamma-glu_amide_hydrolase"/>
</dbReference>
<name>A0A1I5RE05_9GAMM</name>
<dbReference type="RefSeq" id="WP_074927149.1">
    <property type="nucleotide sequence ID" value="NZ_FOWR01000017.1"/>
</dbReference>
<proteinExistence type="predicted"/>
<dbReference type="InterPro" id="IPR017932">
    <property type="entry name" value="GATase_2_dom"/>
</dbReference>
<dbReference type="InterPro" id="IPR029055">
    <property type="entry name" value="Ntn_hydrolases_N"/>
</dbReference>
<evidence type="ECO:0000313" key="4">
    <source>
        <dbReference type="Proteomes" id="UP000182692"/>
    </source>
</evidence>
<keyword evidence="1 3" id="KW-0315">Glutamine amidotransferase</keyword>
<dbReference type="GeneID" id="35870898"/>
<dbReference type="Pfam" id="PF13230">
    <property type="entry name" value="GATase_4"/>
    <property type="match status" value="1"/>
</dbReference>
<dbReference type="CDD" id="cd01908">
    <property type="entry name" value="YafJ"/>
    <property type="match status" value="1"/>
</dbReference>
<reference evidence="3 4" key="1">
    <citation type="submission" date="2016-10" db="EMBL/GenBank/DDBJ databases">
        <authorList>
            <person name="de Groot N.N."/>
        </authorList>
    </citation>
    <scope>NUCLEOTIDE SEQUENCE [LARGE SCALE GENOMIC DNA]</scope>
    <source>
        <strain evidence="3 4">DSM 15893</strain>
    </source>
</reference>
<evidence type="ECO:0000256" key="1">
    <source>
        <dbReference type="ARBA" id="ARBA00022962"/>
    </source>
</evidence>
<keyword evidence="3" id="KW-0808">Transferase</keyword>
<dbReference type="PANTHER" id="PTHR43187:SF1">
    <property type="entry name" value="GLUTAMINE AMIDOTRANSFERASE DUG3-RELATED"/>
    <property type="match status" value="1"/>
</dbReference>
<dbReference type="Proteomes" id="UP000182692">
    <property type="component" value="Unassembled WGS sequence"/>
</dbReference>
<sequence length="257" mass="29111">MCRWLAYQGTPCFLDEMLLQPAHSLVMQSMEATKAVTAVNADGFGLAWYGLLPTPAVYHEVMPAWSDGNLKSIAEHTLSHRFMAHVRASTGTNTSRENCHPFNVDNWLFMHNGQIPEFESLRYNMERQLDESFYLKRRGSTDSELIFLLLLQKGLLDSPRDALCSVIDDIEAEMRARNIKEPFKASLCLSDGKQFWGLRYATSGKPPTLFYKETEGGVVLASEPFDEKREGWTTVPEQSFVDIQGKEVTITPFRCDG</sequence>
<dbReference type="AlphaFoldDB" id="A0A1I5RE05"/>
<dbReference type="EMBL" id="FOWR01000017">
    <property type="protein sequence ID" value="SFP56166.1"/>
    <property type="molecule type" value="Genomic_DNA"/>
</dbReference>
<dbReference type="PANTHER" id="PTHR43187">
    <property type="entry name" value="GLUTAMINE AMIDOTRANSFERASE DUG3-RELATED"/>
    <property type="match status" value="1"/>
</dbReference>
<dbReference type="PROSITE" id="PS51278">
    <property type="entry name" value="GATASE_TYPE_2"/>
    <property type="match status" value="1"/>
</dbReference>
<accession>A0A1I5RE05</accession>
<dbReference type="GO" id="GO:0016740">
    <property type="term" value="F:transferase activity"/>
    <property type="evidence" value="ECO:0007669"/>
    <property type="project" value="UniProtKB-KW"/>
</dbReference>
<gene>
    <name evidence="3" type="ORF">SAMN03084138_02524</name>
</gene>
<evidence type="ECO:0000313" key="3">
    <source>
        <dbReference type="EMBL" id="SFP56166.1"/>
    </source>
</evidence>
<dbReference type="Gene3D" id="3.60.20.10">
    <property type="entry name" value="Glutamine Phosphoribosylpyrophosphate, subunit 1, domain 1"/>
    <property type="match status" value="1"/>
</dbReference>
<dbReference type="STRING" id="1121869.SAMN03084138_02524"/>